<evidence type="ECO:0000313" key="2">
    <source>
        <dbReference type="Proteomes" id="UP000298111"/>
    </source>
</evidence>
<dbReference type="Proteomes" id="UP000298111">
    <property type="component" value="Unassembled WGS sequence"/>
</dbReference>
<comment type="caution">
    <text evidence="1">The sequence shown here is derived from an EMBL/GenBank/DDBJ whole genome shotgun (WGS) entry which is preliminary data.</text>
</comment>
<organism evidence="1 2">
    <name type="scientific">Streptomyces albus</name>
    <dbReference type="NCBI Taxonomy" id="1888"/>
    <lineage>
        <taxon>Bacteria</taxon>
        <taxon>Bacillati</taxon>
        <taxon>Actinomycetota</taxon>
        <taxon>Actinomycetes</taxon>
        <taxon>Kitasatosporales</taxon>
        <taxon>Streptomycetaceae</taxon>
        <taxon>Streptomyces</taxon>
    </lineage>
</organism>
<evidence type="ECO:0000313" key="1">
    <source>
        <dbReference type="EMBL" id="TGG86392.1"/>
    </source>
</evidence>
<dbReference type="GeneID" id="75179580"/>
<accession>A0A6C1CBK9</accession>
<dbReference type="AlphaFoldDB" id="A0A6C1CBK9"/>
<protein>
    <submittedName>
        <fullName evidence="1">Uncharacterized protein</fullName>
    </submittedName>
</protein>
<gene>
    <name evidence="1" type="ORF">D8771_08585</name>
</gene>
<reference evidence="1 2" key="1">
    <citation type="submission" date="2018-10" db="EMBL/GenBank/DDBJ databases">
        <title>Isolation of pseudouridimycin from Streptomyces albus DSM 40763.</title>
        <authorList>
            <person name="Rosenqvist P."/>
            <person name="Metsae-Ketelae M."/>
            <person name="Virta P."/>
        </authorList>
    </citation>
    <scope>NUCLEOTIDE SEQUENCE [LARGE SCALE GENOMIC DNA]</scope>
    <source>
        <strain evidence="1 2">DSM 40763</strain>
    </source>
</reference>
<proteinExistence type="predicted"/>
<dbReference type="EMBL" id="RCIY01000040">
    <property type="protein sequence ID" value="TGG86392.1"/>
    <property type="molecule type" value="Genomic_DNA"/>
</dbReference>
<name>A0A6C1CBK9_9ACTN</name>
<sequence>MTKRKTLRSVRAVTVAATAAATALVGIIPAAALAGSGSDTDRAPRRGYVCDRLERDESAAVGSSRCRAFNAPRHGTIRGDFVIETRDKRLRVLCKARPGRASGYANTPNWVRGENCRRA</sequence>
<dbReference type="RefSeq" id="WP_016471602.1">
    <property type="nucleotide sequence ID" value="NZ_BBQG01000018.1"/>
</dbReference>